<dbReference type="InterPro" id="IPR012080">
    <property type="entry name" value="Asp_semialdehyde_DH"/>
</dbReference>
<dbReference type="NCBIfam" id="NF011456">
    <property type="entry name" value="PRK14874.1"/>
    <property type="match status" value="1"/>
</dbReference>
<keyword evidence="19" id="KW-1185">Reference proteome</keyword>
<evidence type="ECO:0000256" key="12">
    <source>
        <dbReference type="ARBA" id="ARBA00023154"/>
    </source>
</evidence>
<comment type="caution">
    <text evidence="15">Lacks conserved residue(s) required for the propagation of feature annotation.</text>
</comment>
<dbReference type="SUPFAM" id="SSF51735">
    <property type="entry name" value="NAD(P)-binding Rossmann-fold domains"/>
    <property type="match status" value="1"/>
</dbReference>
<feature type="binding site" evidence="15">
    <location>
        <position position="240"/>
    </location>
    <ligand>
        <name>substrate</name>
    </ligand>
</feature>
<dbReference type="GO" id="GO:0009097">
    <property type="term" value="P:isoleucine biosynthetic process"/>
    <property type="evidence" value="ECO:0007669"/>
    <property type="project" value="UniProtKB-UniRule"/>
</dbReference>
<dbReference type="UniPathway" id="UPA00051">
    <property type="reaction ID" value="UER00464"/>
</dbReference>
<evidence type="ECO:0000256" key="16">
    <source>
        <dbReference type="PIRSR" id="PIRSR000148-1"/>
    </source>
</evidence>
<dbReference type="UniPathway" id="UPA00034">
    <property type="reaction ID" value="UER00016"/>
</dbReference>
<dbReference type="Gene3D" id="3.40.50.720">
    <property type="entry name" value="NAD(P)-binding Rossmann-like Domain"/>
    <property type="match status" value="1"/>
</dbReference>
<dbReference type="GO" id="GO:0019877">
    <property type="term" value="P:diaminopimelate biosynthetic process"/>
    <property type="evidence" value="ECO:0007669"/>
    <property type="project" value="UniProtKB-UniRule"/>
</dbReference>
<feature type="binding site" evidence="15">
    <location>
        <position position="162"/>
    </location>
    <ligand>
        <name>substrate</name>
    </ligand>
</feature>
<keyword evidence="7 15" id="KW-0028">Amino-acid biosynthesis</keyword>
<dbReference type="CDD" id="cd18131">
    <property type="entry name" value="ASADH_C_bac_euk_like"/>
    <property type="match status" value="1"/>
</dbReference>
<dbReference type="Pfam" id="PF01118">
    <property type="entry name" value="Semialdhyde_dh"/>
    <property type="match status" value="1"/>
</dbReference>
<evidence type="ECO:0000256" key="2">
    <source>
        <dbReference type="ARBA" id="ARBA00005076"/>
    </source>
</evidence>
<dbReference type="PANTHER" id="PTHR46278:SF2">
    <property type="entry name" value="ASPARTATE-SEMIALDEHYDE DEHYDROGENASE"/>
    <property type="match status" value="1"/>
</dbReference>
<accession>M4V6D4</accession>
<dbReference type="InterPro" id="IPR036291">
    <property type="entry name" value="NAD(P)-bd_dom_sf"/>
</dbReference>
<evidence type="ECO:0000256" key="10">
    <source>
        <dbReference type="ARBA" id="ARBA00022915"/>
    </source>
</evidence>
<dbReference type="RefSeq" id="WP_015469253.1">
    <property type="nucleotide sequence ID" value="NC_020813.1"/>
</dbReference>
<evidence type="ECO:0000256" key="14">
    <source>
        <dbReference type="ARBA" id="ARBA00047891"/>
    </source>
</evidence>
<comment type="pathway">
    <text evidence="3 15">Amino-acid biosynthesis; L-threonine biosynthesis; L-threonine from L-aspartate: step 2/5.</text>
</comment>
<dbReference type="InterPro" id="IPR005986">
    <property type="entry name" value="Asp_semialdehyde_DH_beta"/>
</dbReference>
<dbReference type="GO" id="GO:0009089">
    <property type="term" value="P:lysine biosynthetic process via diaminopimelate"/>
    <property type="evidence" value="ECO:0007669"/>
    <property type="project" value="UniProtKB-UniRule"/>
</dbReference>
<sequence length="334" mass="36672">MKTWKRPLKVGLVGATGVVGETFINILEEYAQPIAELRPFASQNSLGLNIELAGKQWPVQVLKPNCFDGLDMVFFSSGDDISREWAPEAVKAGAFAVDNSNAFRMDQDIHLVVPEVNGHLLNADSKPQVIANPNCSTIQLVVALKPLLDKFGIENVTVATYQAVSGAGLPGYEELLNQTKNFQQPDHEPKAFSKQILFNCIPQIGSFGEDGFSSEEAKIMSETPKILGVKDLNVSAFTVRIPALNSHSEAVWVTLNKEVAKEDVVNALGNFEGIAVMDQDFPTALEVSGEEPVFVGRIHQDRHNKKRWLMWVVSDNLKKGAALNGLQIAERLFC</sequence>
<evidence type="ECO:0000256" key="11">
    <source>
        <dbReference type="ARBA" id="ARBA00023002"/>
    </source>
</evidence>
<dbReference type="Proteomes" id="UP000012040">
    <property type="component" value="Chromosome"/>
</dbReference>
<feature type="domain" description="Semialdehyde dehydrogenase NAD-binding" evidence="17">
    <location>
        <begin position="9"/>
        <end position="123"/>
    </location>
</feature>
<evidence type="ECO:0000256" key="5">
    <source>
        <dbReference type="ARBA" id="ARBA00011738"/>
    </source>
</evidence>
<evidence type="ECO:0000313" key="18">
    <source>
        <dbReference type="EMBL" id="AGH94763.1"/>
    </source>
</evidence>
<dbReference type="Gene3D" id="3.30.360.10">
    <property type="entry name" value="Dihydrodipicolinate Reductase, domain 2"/>
    <property type="match status" value="1"/>
</dbReference>
<name>M4V6D4_9BACT</name>
<comment type="catalytic activity">
    <reaction evidence="14 15">
        <text>L-aspartate 4-semialdehyde + phosphate + NADP(+) = 4-phospho-L-aspartate + NADPH + H(+)</text>
        <dbReference type="Rhea" id="RHEA:24284"/>
        <dbReference type="ChEBI" id="CHEBI:15378"/>
        <dbReference type="ChEBI" id="CHEBI:43474"/>
        <dbReference type="ChEBI" id="CHEBI:57535"/>
        <dbReference type="ChEBI" id="CHEBI:57783"/>
        <dbReference type="ChEBI" id="CHEBI:58349"/>
        <dbReference type="ChEBI" id="CHEBI:537519"/>
        <dbReference type="EC" id="1.2.1.11"/>
    </reaction>
</comment>
<reference evidence="18 19" key="1">
    <citation type="journal article" date="2013" name="ISME J.">
        <title>By their genes ye shall know them: genomic signatures of predatory bacteria.</title>
        <authorList>
            <person name="Pasternak Z."/>
            <person name="Pietrokovski S."/>
            <person name="Rotem O."/>
            <person name="Gophna U."/>
            <person name="Lurie-Weinberger M.N."/>
            <person name="Jurkevitch E."/>
        </authorList>
    </citation>
    <scope>NUCLEOTIDE SEQUENCE [LARGE SCALE GENOMIC DNA]</scope>
    <source>
        <strain evidence="18 19">JSS</strain>
    </source>
</reference>
<keyword evidence="11 15" id="KW-0560">Oxidoreductase</keyword>
<dbReference type="PATRIC" id="fig|1184267.3.peg.554"/>
<evidence type="ECO:0000256" key="1">
    <source>
        <dbReference type="ARBA" id="ARBA00005021"/>
    </source>
</evidence>
<evidence type="ECO:0000256" key="3">
    <source>
        <dbReference type="ARBA" id="ARBA00005097"/>
    </source>
</evidence>
<dbReference type="CDD" id="cd02316">
    <property type="entry name" value="VcASADH2_like_N"/>
    <property type="match status" value="1"/>
</dbReference>
<dbReference type="OrthoDB" id="5289640at2"/>
<evidence type="ECO:0000256" key="13">
    <source>
        <dbReference type="ARBA" id="ARBA00023167"/>
    </source>
</evidence>
<organism evidence="18 19">
    <name type="scientific">Pseudobdellovibrio exovorus JSS</name>
    <dbReference type="NCBI Taxonomy" id="1184267"/>
    <lineage>
        <taxon>Bacteria</taxon>
        <taxon>Pseudomonadati</taxon>
        <taxon>Bdellovibrionota</taxon>
        <taxon>Bdellovibrionia</taxon>
        <taxon>Bdellovibrionales</taxon>
        <taxon>Pseudobdellovibrionaceae</taxon>
        <taxon>Pseudobdellovibrio</taxon>
    </lineage>
</organism>
<dbReference type="EC" id="1.2.1.11" evidence="6 15"/>
<dbReference type="InterPro" id="IPR012280">
    <property type="entry name" value="Semialdhyde_DH_dimer_dom"/>
</dbReference>
<dbReference type="GO" id="GO:0071266">
    <property type="term" value="P:'de novo' L-methionine biosynthetic process"/>
    <property type="evidence" value="ECO:0007669"/>
    <property type="project" value="UniProtKB-UniRule"/>
</dbReference>
<evidence type="ECO:0000259" key="17">
    <source>
        <dbReference type="SMART" id="SM00859"/>
    </source>
</evidence>
<keyword evidence="13 15" id="KW-0486">Methionine biosynthesis</keyword>
<feature type="binding site" evidence="15">
    <location>
        <begin position="165"/>
        <end position="166"/>
    </location>
    <ligand>
        <name>NADP(+)</name>
        <dbReference type="ChEBI" id="CHEBI:58349"/>
    </ligand>
</feature>
<evidence type="ECO:0000256" key="9">
    <source>
        <dbReference type="ARBA" id="ARBA00022857"/>
    </source>
</evidence>
<dbReference type="GO" id="GO:0009088">
    <property type="term" value="P:threonine biosynthetic process"/>
    <property type="evidence" value="ECO:0007669"/>
    <property type="project" value="UniProtKB-UniRule"/>
</dbReference>
<evidence type="ECO:0000256" key="4">
    <source>
        <dbReference type="ARBA" id="ARBA00010584"/>
    </source>
</evidence>
<dbReference type="UniPathway" id="UPA00050">
    <property type="reaction ID" value="UER00463"/>
</dbReference>
<dbReference type="GO" id="GO:0051287">
    <property type="term" value="F:NAD binding"/>
    <property type="evidence" value="ECO:0007669"/>
    <property type="project" value="InterPro"/>
</dbReference>
<dbReference type="EMBL" id="CP003537">
    <property type="protein sequence ID" value="AGH94763.1"/>
    <property type="molecule type" value="Genomic_DNA"/>
</dbReference>
<comment type="similarity">
    <text evidence="4 15">Belongs to the aspartate-semialdehyde dehydrogenase family.</text>
</comment>
<dbReference type="HAMAP" id="MF_02121">
    <property type="entry name" value="ASADH"/>
    <property type="match status" value="1"/>
</dbReference>
<keyword evidence="10 15" id="KW-0220">Diaminopimelate biosynthesis</keyword>
<keyword evidence="12 15" id="KW-0457">Lysine biosynthesis</keyword>
<keyword evidence="9 15" id="KW-0521">NADP</keyword>
<dbReference type="NCBIfam" id="TIGR01296">
    <property type="entry name" value="asd_B"/>
    <property type="match status" value="1"/>
</dbReference>
<dbReference type="GO" id="GO:0050661">
    <property type="term" value="F:NADP binding"/>
    <property type="evidence" value="ECO:0007669"/>
    <property type="project" value="UniProtKB-UniRule"/>
</dbReference>
<evidence type="ECO:0000256" key="7">
    <source>
        <dbReference type="ARBA" id="ARBA00022605"/>
    </source>
</evidence>
<proteinExistence type="inferred from homology"/>
<dbReference type="PIRSF" id="PIRSF000148">
    <property type="entry name" value="ASA_dh"/>
    <property type="match status" value="1"/>
</dbReference>
<comment type="subunit">
    <text evidence="5 15">Homodimer.</text>
</comment>
<feature type="binding site" evidence="15">
    <location>
        <begin position="44"/>
        <end position="45"/>
    </location>
    <ligand>
        <name>NADP(+)</name>
        <dbReference type="ChEBI" id="CHEBI:58349"/>
    </ligand>
</feature>
<dbReference type="AlphaFoldDB" id="M4V6D4"/>
<evidence type="ECO:0000256" key="15">
    <source>
        <dbReference type="HAMAP-Rule" id="MF_02121"/>
    </source>
</evidence>
<dbReference type="Pfam" id="PF02774">
    <property type="entry name" value="Semialdhyde_dhC"/>
    <property type="match status" value="1"/>
</dbReference>
<dbReference type="InterPro" id="IPR000534">
    <property type="entry name" value="Semialdehyde_DH_NAD-bd"/>
</dbReference>
<dbReference type="eggNOG" id="COG0136">
    <property type="taxonomic scope" value="Bacteria"/>
</dbReference>
<feature type="binding site" evidence="15">
    <location>
        <position position="104"/>
    </location>
    <ligand>
        <name>phosphate</name>
        <dbReference type="ChEBI" id="CHEBI:43474"/>
    </ligand>
</feature>
<dbReference type="KEGG" id="bex:A11Q_543"/>
<dbReference type="GO" id="GO:0046983">
    <property type="term" value="F:protein dimerization activity"/>
    <property type="evidence" value="ECO:0007669"/>
    <property type="project" value="InterPro"/>
</dbReference>
<feature type="binding site" evidence="15">
    <location>
        <begin position="16"/>
        <end position="19"/>
    </location>
    <ligand>
        <name>NADP(+)</name>
        <dbReference type="ChEBI" id="CHEBI:58349"/>
    </ligand>
</feature>
<protein>
    <recommendedName>
        <fullName evidence="6 15">Aspartate-semialdehyde dehydrogenase</fullName>
        <shortName evidence="15">ASA dehydrogenase</shortName>
        <shortName evidence="15">ASADH</shortName>
        <ecNumber evidence="6 15">1.2.1.11</ecNumber>
    </recommendedName>
    <alternativeName>
        <fullName evidence="15">Aspartate-beta-semialdehyde dehydrogenase</fullName>
    </alternativeName>
</protein>
<feature type="active site" description="Proton acceptor" evidence="15 16">
    <location>
        <position position="247"/>
    </location>
</feature>
<dbReference type="SUPFAM" id="SSF55347">
    <property type="entry name" value="Glyceraldehyde-3-phosphate dehydrogenase-like, C-terminal domain"/>
    <property type="match status" value="1"/>
</dbReference>
<dbReference type="GO" id="GO:0004073">
    <property type="term" value="F:aspartate-semialdehyde dehydrogenase activity"/>
    <property type="evidence" value="ECO:0007669"/>
    <property type="project" value="UniProtKB-UniRule"/>
</dbReference>
<dbReference type="PANTHER" id="PTHR46278">
    <property type="entry name" value="DEHYDROGENASE, PUTATIVE-RELATED"/>
    <property type="match status" value="1"/>
</dbReference>
<dbReference type="HOGENOM" id="CLU_049966_0_1_7"/>
<dbReference type="SMART" id="SM00859">
    <property type="entry name" value="Semialdhyde_dh"/>
    <property type="match status" value="1"/>
</dbReference>
<comment type="pathway">
    <text evidence="2 15">Amino-acid biosynthesis; L-lysine biosynthesis via DAP pathway; (S)-tetrahydrodipicolinate from L-aspartate: step 2/4.</text>
</comment>
<evidence type="ECO:0000313" key="19">
    <source>
        <dbReference type="Proteomes" id="UP000012040"/>
    </source>
</evidence>
<evidence type="ECO:0000256" key="8">
    <source>
        <dbReference type="ARBA" id="ARBA00022697"/>
    </source>
</evidence>
<dbReference type="STRING" id="1184267.A11Q_543"/>
<keyword evidence="8 15" id="KW-0791">Threonine biosynthesis</keyword>
<gene>
    <name evidence="15" type="primary">asd</name>
    <name evidence="18" type="ORF">A11Q_543</name>
</gene>
<feature type="active site" description="Acyl-thioester intermediate" evidence="15 16">
    <location>
        <position position="135"/>
    </location>
</feature>
<feature type="binding site" evidence="15">
    <location>
        <position position="316"/>
    </location>
    <ligand>
        <name>NADP(+)</name>
        <dbReference type="ChEBI" id="CHEBI:58349"/>
    </ligand>
</feature>
<evidence type="ECO:0000256" key="6">
    <source>
        <dbReference type="ARBA" id="ARBA00013120"/>
    </source>
</evidence>
<comment type="pathway">
    <text evidence="1 15">Amino-acid biosynthesis; L-methionine biosynthesis via de novo pathway; L-homoserine from L-aspartate: step 2/3.</text>
</comment>
<comment type="function">
    <text evidence="15">Catalyzes the NADPH-dependent formation of L-aspartate-semialdehyde (L-ASA) by the reductive dephosphorylation of L-aspartyl-4-phosphate.</text>
</comment>